<protein>
    <recommendedName>
        <fullName evidence="4">Transposase</fullName>
    </recommendedName>
</protein>
<sequence>MHRTRTTRTTAQRRRTTGRACTRHVKKGLGIALGATLSSLVKLGWEHVLRHHGL</sequence>
<organism evidence="2 3">
    <name type="scientific">Streptomyces cuspidosporus</name>
    <dbReference type="NCBI Taxonomy" id="66882"/>
    <lineage>
        <taxon>Bacteria</taxon>
        <taxon>Bacillati</taxon>
        <taxon>Actinomycetota</taxon>
        <taxon>Actinomycetes</taxon>
        <taxon>Kitasatosporales</taxon>
        <taxon>Streptomycetaceae</taxon>
        <taxon>Streptomyces</taxon>
    </lineage>
</organism>
<evidence type="ECO:0000256" key="1">
    <source>
        <dbReference type="SAM" id="MobiDB-lite"/>
    </source>
</evidence>
<name>A0ABP5TNV5_9ACTN</name>
<feature type="region of interest" description="Disordered" evidence="1">
    <location>
        <begin position="1"/>
        <end position="21"/>
    </location>
</feature>
<dbReference type="RefSeq" id="WP_346176871.1">
    <property type="nucleotide sequence ID" value="NZ_BAAASD010000026.1"/>
</dbReference>
<keyword evidence="3" id="KW-1185">Reference proteome</keyword>
<reference evidence="3" key="1">
    <citation type="journal article" date="2019" name="Int. J. Syst. Evol. Microbiol.">
        <title>The Global Catalogue of Microorganisms (GCM) 10K type strain sequencing project: providing services to taxonomists for standard genome sequencing and annotation.</title>
        <authorList>
            <consortium name="The Broad Institute Genomics Platform"/>
            <consortium name="The Broad Institute Genome Sequencing Center for Infectious Disease"/>
            <person name="Wu L."/>
            <person name="Ma J."/>
        </authorList>
    </citation>
    <scope>NUCLEOTIDE SEQUENCE [LARGE SCALE GENOMIC DNA]</scope>
    <source>
        <strain evidence="3">JCM 4316</strain>
    </source>
</reference>
<dbReference type="EMBL" id="BAAASD010000026">
    <property type="protein sequence ID" value="GAA2356895.1"/>
    <property type="molecule type" value="Genomic_DNA"/>
</dbReference>
<evidence type="ECO:0008006" key="4">
    <source>
        <dbReference type="Google" id="ProtNLM"/>
    </source>
</evidence>
<evidence type="ECO:0000313" key="3">
    <source>
        <dbReference type="Proteomes" id="UP001500253"/>
    </source>
</evidence>
<gene>
    <name evidence="2" type="ORF">GCM10010246_52810</name>
</gene>
<evidence type="ECO:0000313" key="2">
    <source>
        <dbReference type="EMBL" id="GAA2356895.1"/>
    </source>
</evidence>
<accession>A0ABP5TNV5</accession>
<dbReference type="Proteomes" id="UP001500253">
    <property type="component" value="Unassembled WGS sequence"/>
</dbReference>
<proteinExistence type="predicted"/>
<comment type="caution">
    <text evidence="2">The sequence shown here is derived from an EMBL/GenBank/DDBJ whole genome shotgun (WGS) entry which is preliminary data.</text>
</comment>